<keyword evidence="2" id="KW-1185">Reference proteome</keyword>
<evidence type="ECO:0000313" key="1">
    <source>
        <dbReference type="EMBL" id="GBP95496.1"/>
    </source>
</evidence>
<sequence length="143" mass="16665">MKLTCQRLHIADEDEIANDYLEDNAEIILEKIEDEQMDALSDDGSELDLNQNSLRQWGLKRQRRVNDYEGNSLQVSDKLTDQQTWRLEFEEVMPQLKVYIKKAVTKIKDDVAHLNLEVALLINGIDRDILKRTQSGMDSEKFI</sequence>
<gene>
    <name evidence="1" type="primary">IFT57</name>
    <name evidence="1" type="ORF">EVAR_64883_1</name>
</gene>
<reference evidence="1 2" key="1">
    <citation type="journal article" date="2019" name="Commun. Biol.">
        <title>The bagworm genome reveals a unique fibroin gene that provides high tensile strength.</title>
        <authorList>
            <person name="Kono N."/>
            <person name="Nakamura H."/>
            <person name="Ohtoshi R."/>
            <person name="Tomita M."/>
            <person name="Numata K."/>
            <person name="Arakawa K."/>
        </authorList>
    </citation>
    <scope>NUCLEOTIDE SEQUENCE [LARGE SCALE GENOMIC DNA]</scope>
</reference>
<keyword evidence="1" id="KW-0966">Cell projection</keyword>
<dbReference type="STRING" id="151549.A0A4C2A471"/>
<keyword evidence="1" id="KW-0282">Flagellum</keyword>
<dbReference type="OrthoDB" id="423881at2759"/>
<evidence type="ECO:0000313" key="2">
    <source>
        <dbReference type="Proteomes" id="UP000299102"/>
    </source>
</evidence>
<dbReference type="AlphaFoldDB" id="A0A4C2A471"/>
<protein>
    <submittedName>
        <fullName evidence="1">Intraflagellar transport protein 57 homolog</fullName>
    </submittedName>
</protein>
<dbReference type="Proteomes" id="UP000299102">
    <property type="component" value="Unassembled WGS sequence"/>
</dbReference>
<comment type="caution">
    <text evidence="1">The sequence shown here is derived from an EMBL/GenBank/DDBJ whole genome shotgun (WGS) entry which is preliminary data.</text>
</comment>
<accession>A0A4C2A471</accession>
<dbReference type="EMBL" id="BGZK01002638">
    <property type="protein sequence ID" value="GBP95496.1"/>
    <property type="molecule type" value="Genomic_DNA"/>
</dbReference>
<proteinExistence type="predicted"/>
<organism evidence="1 2">
    <name type="scientific">Eumeta variegata</name>
    <name type="common">Bagworm moth</name>
    <name type="synonym">Eumeta japonica</name>
    <dbReference type="NCBI Taxonomy" id="151549"/>
    <lineage>
        <taxon>Eukaryota</taxon>
        <taxon>Metazoa</taxon>
        <taxon>Ecdysozoa</taxon>
        <taxon>Arthropoda</taxon>
        <taxon>Hexapoda</taxon>
        <taxon>Insecta</taxon>
        <taxon>Pterygota</taxon>
        <taxon>Neoptera</taxon>
        <taxon>Endopterygota</taxon>
        <taxon>Lepidoptera</taxon>
        <taxon>Glossata</taxon>
        <taxon>Ditrysia</taxon>
        <taxon>Tineoidea</taxon>
        <taxon>Psychidae</taxon>
        <taxon>Oiketicinae</taxon>
        <taxon>Eumeta</taxon>
    </lineage>
</organism>
<name>A0A4C2A471_EUMVA</name>
<keyword evidence="1" id="KW-0969">Cilium</keyword>